<organism evidence="7 8">
    <name type="scientific">Edaphosphingomonas fennica</name>
    <dbReference type="NCBI Taxonomy" id="114404"/>
    <lineage>
        <taxon>Bacteria</taxon>
        <taxon>Pseudomonadati</taxon>
        <taxon>Pseudomonadota</taxon>
        <taxon>Alphaproteobacteria</taxon>
        <taxon>Sphingomonadales</taxon>
        <taxon>Rhizorhabdaceae</taxon>
        <taxon>Edaphosphingomonas</taxon>
    </lineage>
</organism>
<feature type="binding site" evidence="3">
    <location>
        <position position="70"/>
    </location>
    <ligand>
        <name>Cu cation</name>
        <dbReference type="ChEBI" id="CHEBI:23378"/>
    </ligand>
</feature>
<feature type="chain" id="PRO_5015678284" evidence="5">
    <location>
        <begin position="26"/>
        <end position="198"/>
    </location>
</feature>
<dbReference type="Pfam" id="PF02630">
    <property type="entry name" value="SCO1-SenC"/>
    <property type="match status" value="1"/>
</dbReference>
<dbReference type="GO" id="GO:0046872">
    <property type="term" value="F:metal ion binding"/>
    <property type="evidence" value="ECO:0007669"/>
    <property type="project" value="UniProtKB-KW"/>
</dbReference>
<dbReference type="RefSeq" id="WP_041864875.1">
    <property type="nucleotide sequence ID" value="NZ_PHHF01000001.1"/>
</dbReference>
<name>A0A2T4I8S0_9SPHN</name>
<evidence type="ECO:0000256" key="1">
    <source>
        <dbReference type="ARBA" id="ARBA00010996"/>
    </source>
</evidence>
<dbReference type="CDD" id="cd02968">
    <property type="entry name" value="SCO"/>
    <property type="match status" value="1"/>
</dbReference>
<evidence type="ECO:0000259" key="6">
    <source>
        <dbReference type="PROSITE" id="PS51352"/>
    </source>
</evidence>
<dbReference type="InterPro" id="IPR036249">
    <property type="entry name" value="Thioredoxin-like_sf"/>
</dbReference>
<protein>
    <submittedName>
        <fullName evidence="7">SCO family protein</fullName>
    </submittedName>
</protein>
<feature type="signal peptide" evidence="5">
    <location>
        <begin position="1"/>
        <end position="25"/>
    </location>
</feature>
<keyword evidence="2 3" id="KW-0186">Copper</keyword>
<evidence type="ECO:0000313" key="7">
    <source>
        <dbReference type="EMBL" id="PTD28095.1"/>
    </source>
</evidence>
<dbReference type="AlphaFoldDB" id="A0A2T4I8S0"/>
<keyword evidence="8" id="KW-1185">Reference proteome</keyword>
<dbReference type="PROSITE" id="PS51352">
    <property type="entry name" value="THIOREDOXIN_2"/>
    <property type="match status" value="1"/>
</dbReference>
<evidence type="ECO:0000256" key="2">
    <source>
        <dbReference type="ARBA" id="ARBA00023008"/>
    </source>
</evidence>
<evidence type="ECO:0000256" key="4">
    <source>
        <dbReference type="PIRSR" id="PIRSR603782-2"/>
    </source>
</evidence>
<dbReference type="SUPFAM" id="SSF52833">
    <property type="entry name" value="Thioredoxin-like"/>
    <property type="match status" value="1"/>
</dbReference>
<gene>
    <name evidence="7" type="ORF">CV103_00635</name>
</gene>
<evidence type="ECO:0000313" key="8">
    <source>
        <dbReference type="Proteomes" id="UP000241206"/>
    </source>
</evidence>
<dbReference type="PANTHER" id="PTHR12151:SF25">
    <property type="entry name" value="LINALOOL DEHYDRATASE_ISOMERASE DOMAIN-CONTAINING PROTEIN"/>
    <property type="match status" value="1"/>
</dbReference>
<feature type="domain" description="Thioredoxin" evidence="6">
    <location>
        <begin position="19"/>
        <end position="198"/>
    </location>
</feature>
<dbReference type="Proteomes" id="UP000241206">
    <property type="component" value="Unassembled WGS sequence"/>
</dbReference>
<comment type="caution">
    <text evidence="7">The sequence shown here is derived from an EMBL/GenBank/DDBJ whole genome shotgun (WGS) entry which is preliminary data.</text>
</comment>
<accession>A0A2T4I8S0</accession>
<evidence type="ECO:0000256" key="5">
    <source>
        <dbReference type="SAM" id="SignalP"/>
    </source>
</evidence>
<comment type="similarity">
    <text evidence="1">Belongs to the SCO1/2 family.</text>
</comment>
<dbReference type="EMBL" id="PHHF01000001">
    <property type="protein sequence ID" value="PTD28095.1"/>
    <property type="molecule type" value="Genomic_DNA"/>
</dbReference>
<dbReference type="Gene3D" id="3.40.30.10">
    <property type="entry name" value="Glutaredoxin"/>
    <property type="match status" value="1"/>
</dbReference>
<feature type="binding site" evidence="3">
    <location>
        <position position="163"/>
    </location>
    <ligand>
        <name>Cu cation</name>
        <dbReference type="ChEBI" id="CHEBI:23378"/>
    </ligand>
</feature>
<dbReference type="InterPro" id="IPR013766">
    <property type="entry name" value="Thioredoxin_domain"/>
</dbReference>
<proteinExistence type="inferred from homology"/>
<feature type="binding site" evidence="3">
    <location>
        <position position="74"/>
    </location>
    <ligand>
        <name>Cu cation</name>
        <dbReference type="ChEBI" id="CHEBI:23378"/>
    </ligand>
</feature>
<keyword evidence="5" id="KW-0732">Signal</keyword>
<keyword evidence="3" id="KW-0479">Metal-binding</keyword>
<reference evidence="7 8" key="1">
    <citation type="submission" date="2017-11" db="EMBL/GenBank/DDBJ databases">
        <title>Sphingomonas oleivorans sp. nov., isolated from oil-contaminated soil.</title>
        <authorList>
            <person name="Wang L."/>
            <person name="Chen L."/>
        </authorList>
    </citation>
    <scope>NUCLEOTIDE SEQUENCE [LARGE SCALE GENOMIC DNA]</scope>
    <source>
        <strain evidence="7 8">K101</strain>
    </source>
</reference>
<sequence length="198" mass="21084">MAGHAMNKARLAAILLPLLFAACQAPPGEAPLAGARIGGPFTLTSQTGAKVSDTQFAGKYRLIYFGYSYCPDVCPVDLQKLMQGLARLEKSDPAKAARIQPIFITVDPARDTPAVLAQYVPAFHPRLIGLTGTEAEIAAVAKEYAIYYRKADGGTADAYLVDHARQATLFGPKGEPIALIPQEGTPDEIAAELAKWVS</sequence>
<dbReference type="PANTHER" id="PTHR12151">
    <property type="entry name" value="ELECTRON TRANSPORT PROTIN SCO1/SENC FAMILY MEMBER"/>
    <property type="match status" value="1"/>
</dbReference>
<dbReference type="FunFam" id="3.40.30.10:FF:000013">
    <property type="entry name" value="Blast:Protein SCO1 homolog, mitochondrial"/>
    <property type="match status" value="1"/>
</dbReference>
<evidence type="ECO:0000256" key="3">
    <source>
        <dbReference type="PIRSR" id="PIRSR603782-1"/>
    </source>
</evidence>
<keyword evidence="4" id="KW-1015">Disulfide bond</keyword>
<dbReference type="InterPro" id="IPR003782">
    <property type="entry name" value="SCO1/SenC"/>
</dbReference>
<feature type="disulfide bond" description="Redox-active" evidence="4">
    <location>
        <begin position="70"/>
        <end position="74"/>
    </location>
</feature>